<evidence type="ECO:0000313" key="9">
    <source>
        <dbReference type="Proteomes" id="UP000268033"/>
    </source>
</evidence>
<name>A0A3N1PPB1_9GAMM</name>
<dbReference type="InterPro" id="IPR002241">
    <property type="entry name" value="Glyco_hydro_27"/>
</dbReference>
<dbReference type="SUPFAM" id="SSF51011">
    <property type="entry name" value="Glycosyl hydrolase domain"/>
    <property type="match status" value="1"/>
</dbReference>
<dbReference type="PROSITE" id="PS51257">
    <property type="entry name" value="PROKAR_LIPOPROTEIN"/>
    <property type="match status" value="1"/>
</dbReference>
<keyword evidence="3 5" id="KW-0378">Hydrolase</keyword>
<dbReference type="InterPro" id="IPR013780">
    <property type="entry name" value="Glyco_hydro_b"/>
</dbReference>
<protein>
    <recommendedName>
        <fullName evidence="5">Alpha-galactosidase</fullName>
        <ecNumber evidence="5">3.2.1.22</ecNumber>
    </recommendedName>
    <alternativeName>
        <fullName evidence="5">Melibiase</fullName>
    </alternativeName>
</protein>
<feature type="domain" description="Alpha galactosidase C-terminal" evidence="7">
    <location>
        <begin position="433"/>
        <end position="504"/>
    </location>
</feature>
<comment type="catalytic activity">
    <reaction evidence="5">
        <text>Hydrolysis of terminal, non-reducing alpha-D-galactose residues in alpha-D-galactosides, including galactose oligosaccharides, galactomannans and galactolipids.</text>
        <dbReference type="EC" id="3.2.1.22"/>
    </reaction>
</comment>
<keyword evidence="5" id="KW-1015">Disulfide bond</keyword>
<dbReference type="InterPro" id="IPR041233">
    <property type="entry name" value="Melibiase_C"/>
</dbReference>
<comment type="similarity">
    <text evidence="1 5">Belongs to the glycosyl hydrolase 27 family.</text>
</comment>
<dbReference type="RefSeq" id="WP_244946540.1">
    <property type="nucleotide sequence ID" value="NZ_RJUL01000002.1"/>
</dbReference>
<evidence type="ECO:0000313" key="8">
    <source>
        <dbReference type="EMBL" id="ROQ30009.1"/>
    </source>
</evidence>
<evidence type="ECO:0000256" key="5">
    <source>
        <dbReference type="RuleBase" id="RU361168"/>
    </source>
</evidence>
<evidence type="ECO:0000256" key="6">
    <source>
        <dbReference type="SAM" id="SignalP"/>
    </source>
</evidence>
<keyword evidence="2 6" id="KW-0732">Signal</keyword>
<dbReference type="EMBL" id="RJUL01000002">
    <property type="protein sequence ID" value="ROQ30009.1"/>
    <property type="molecule type" value="Genomic_DNA"/>
</dbReference>
<evidence type="ECO:0000256" key="1">
    <source>
        <dbReference type="ARBA" id="ARBA00009743"/>
    </source>
</evidence>
<dbReference type="InterPro" id="IPR017853">
    <property type="entry name" value="GH"/>
</dbReference>
<evidence type="ECO:0000259" key="7">
    <source>
        <dbReference type="Pfam" id="PF17801"/>
    </source>
</evidence>
<keyword evidence="9" id="KW-1185">Reference proteome</keyword>
<evidence type="ECO:0000256" key="3">
    <source>
        <dbReference type="ARBA" id="ARBA00022801"/>
    </source>
</evidence>
<dbReference type="FunFam" id="3.20.20.70:FF:000197">
    <property type="entry name" value="Alpha-galactosidase"/>
    <property type="match status" value="1"/>
</dbReference>
<feature type="chain" id="PRO_5018229858" description="Alpha-galactosidase" evidence="6">
    <location>
        <begin position="28"/>
        <end position="509"/>
    </location>
</feature>
<dbReference type="Gene3D" id="2.60.40.1180">
    <property type="entry name" value="Golgi alpha-mannosidase II"/>
    <property type="match status" value="1"/>
</dbReference>
<dbReference type="Gene3D" id="3.20.20.70">
    <property type="entry name" value="Aldolase class I"/>
    <property type="match status" value="1"/>
</dbReference>
<evidence type="ECO:0000256" key="4">
    <source>
        <dbReference type="ARBA" id="ARBA00023295"/>
    </source>
</evidence>
<dbReference type="GO" id="GO:0005975">
    <property type="term" value="P:carbohydrate metabolic process"/>
    <property type="evidence" value="ECO:0007669"/>
    <property type="project" value="InterPro"/>
</dbReference>
<dbReference type="GO" id="GO:0004557">
    <property type="term" value="F:alpha-galactosidase activity"/>
    <property type="evidence" value="ECO:0007669"/>
    <property type="project" value="UniProtKB-EC"/>
</dbReference>
<dbReference type="PRINTS" id="PR00740">
    <property type="entry name" value="GLHYDRLASE27"/>
</dbReference>
<organism evidence="8 9">
    <name type="scientific">Gallaecimonas pentaromativorans</name>
    <dbReference type="NCBI Taxonomy" id="584787"/>
    <lineage>
        <taxon>Bacteria</taxon>
        <taxon>Pseudomonadati</taxon>
        <taxon>Pseudomonadota</taxon>
        <taxon>Gammaproteobacteria</taxon>
        <taxon>Enterobacterales</taxon>
        <taxon>Gallaecimonadaceae</taxon>
        <taxon>Gallaecimonas</taxon>
    </lineage>
</organism>
<accession>A0A3N1PPB1</accession>
<dbReference type="CDD" id="cd14792">
    <property type="entry name" value="GH27"/>
    <property type="match status" value="1"/>
</dbReference>
<keyword evidence="4 5" id="KW-0326">Glycosidase</keyword>
<feature type="signal peptide" evidence="6">
    <location>
        <begin position="1"/>
        <end position="27"/>
    </location>
</feature>
<dbReference type="Proteomes" id="UP000268033">
    <property type="component" value="Unassembled WGS sequence"/>
</dbReference>
<dbReference type="SUPFAM" id="SSF51445">
    <property type="entry name" value="(Trans)glycosidases"/>
    <property type="match status" value="1"/>
</dbReference>
<dbReference type="AlphaFoldDB" id="A0A3N1PPB1"/>
<comment type="caution">
    <text evidence="8">The sequence shown here is derived from an EMBL/GenBank/DDBJ whole genome shotgun (WGS) entry which is preliminary data.</text>
</comment>
<dbReference type="PANTHER" id="PTHR11452">
    <property type="entry name" value="ALPHA-GALACTOSIDASE/ALPHA-N-ACETYLGALACTOSAMINIDASE"/>
    <property type="match status" value="1"/>
</dbReference>
<gene>
    <name evidence="8" type="ORF">EDC28_102399</name>
</gene>
<reference evidence="8 9" key="1">
    <citation type="submission" date="2018-11" db="EMBL/GenBank/DDBJ databases">
        <title>Genomic Encyclopedia of Type Strains, Phase IV (KMG-IV): sequencing the most valuable type-strain genomes for metagenomic binning, comparative biology and taxonomic classification.</title>
        <authorList>
            <person name="Goeker M."/>
        </authorList>
    </citation>
    <scope>NUCLEOTIDE SEQUENCE [LARGE SCALE GENOMIC DNA]</scope>
    <source>
        <strain evidence="8 9">DSM 21945</strain>
    </source>
</reference>
<dbReference type="InterPro" id="IPR013785">
    <property type="entry name" value="Aldolase_TIM"/>
</dbReference>
<evidence type="ECO:0000256" key="2">
    <source>
        <dbReference type="ARBA" id="ARBA00022729"/>
    </source>
</evidence>
<dbReference type="EC" id="3.2.1.22" evidence="5"/>
<dbReference type="Pfam" id="PF17801">
    <property type="entry name" value="Melibiase_C"/>
    <property type="match status" value="1"/>
</dbReference>
<dbReference type="Pfam" id="PF16499">
    <property type="entry name" value="Melibiase_2"/>
    <property type="match status" value="1"/>
</dbReference>
<sequence>MIMRYFPMAGVSLLAALALSACQSQQASPLAGVWLFGKEVQDFPGVRMIEIKAQGDGYTGTMTTDWYGPMPMKDLAVKDGVATFGIFNGNARVPVKTWTARLDGDKLHVTGEVWYGKLDNDAVRGSQADAEKRRFHLTALPPYAELKPDGLAQTPPMGWSSWNKFADHIDDKTVREIADAMVSSGLRDAGYRYINIDDGWQGQRGADGQIRPNSRFPDMKALADYVHGKGLKLGIYSSPGPKTCAGYEGSYGHIQQDAATYAAWGIDYLKYDLCSGEAFYQSAEQIRASYQEMGQALRATGRAIVYSLCEYGRGDVGSWGRNVGGHLWRTTGDIEDKYQVMAKLGFDGNGSPQHAGPGGWNDPDMLEVGNGGMSVEEYRTHMTLWAMSAAPLLMGHDLRNMDRQTASLLENPEVIAIDQDALGIQGQAVRKEDGAEIWVKPLAGGAVALALFNRTDKPQSIEFSAKDAGLSQLATLRDLWAHQPLVTDTRHITLPAHGAALLKVSGNAL</sequence>
<dbReference type="STRING" id="584787.GCA_001247655_00587"/>
<dbReference type="PANTHER" id="PTHR11452:SF75">
    <property type="entry name" value="ALPHA-GALACTOSIDASE MEL1"/>
    <property type="match status" value="1"/>
</dbReference>
<proteinExistence type="inferred from homology"/>